<proteinExistence type="predicted"/>
<organism evidence="1 2">
    <name type="scientific">Micavibrio aeruginosavorus</name>
    <dbReference type="NCBI Taxonomy" id="349221"/>
    <lineage>
        <taxon>Bacteria</taxon>
        <taxon>Pseudomonadati</taxon>
        <taxon>Bdellovibrionota</taxon>
        <taxon>Bdellovibrionia</taxon>
        <taxon>Bdellovibrionales</taxon>
        <taxon>Pseudobdellovibrionaceae</taxon>
        <taxon>Micavibrio</taxon>
    </lineage>
</organism>
<gene>
    <name evidence="1" type="ORF">DI586_11555</name>
</gene>
<dbReference type="Proteomes" id="UP000249739">
    <property type="component" value="Unassembled WGS sequence"/>
</dbReference>
<comment type="caution">
    <text evidence="1">The sequence shown here is derived from an EMBL/GenBank/DDBJ whole genome shotgun (WGS) entry which is preliminary data.</text>
</comment>
<evidence type="ECO:0000313" key="1">
    <source>
        <dbReference type="EMBL" id="PZP52899.1"/>
    </source>
</evidence>
<dbReference type="EMBL" id="QFOT01000212">
    <property type="protein sequence ID" value="PZP52899.1"/>
    <property type="molecule type" value="Genomic_DNA"/>
</dbReference>
<accession>A0A2W5HGN8</accession>
<feature type="non-terminal residue" evidence="1">
    <location>
        <position position="1"/>
    </location>
</feature>
<evidence type="ECO:0000313" key="2">
    <source>
        <dbReference type="Proteomes" id="UP000249739"/>
    </source>
</evidence>
<protein>
    <submittedName>
        <fullName evidence="1">Uncharacterized protein</fullName>
    </submittedName>
</protein>
<sequence>DYTVAGRDFRGQGVGTELMLQRIFSAVAHNGGHALNGRFAEIDDPSKLEGEGRKKAERRSAGFLRDGNAVVVPVDYTQPSLSGFAKDDDLVLISYRLDDGRFASPEAIEGMMVEMYEHYGIFPPQDIDLVRMRSELRQAYPQLKAA</sequence>
<reference evidence="1 2" key="1">
    <citation type="submission" date="2017-08" db="EMBL/GenBank/DDBJ databases">
        <title>Infants hospitalized years apart are colonized by the same room-sourced microbial strains.</title>
        <authorList>
            <person name="Brooks B."/>
            <person name="Olm M.R."/>
            <person name="Firek B.A."/>
            <person name="Baker R."/>
            <person name="Thomas B.C."/>
            <person name="Morowitz M.J."/>
            <person name="Banfield J.F."/>
        </authorList>
    </citation>
    <scope>NUCLEOTIDE SEQUENCE [LARGE SCALE GENOMIC DNA]</scope>
    <source>
        <strain evidence="1">S2_006_000_R2_64</strain>
    </source>
</reference>
<name>A0A2W5HGN8_9BACT</name>
<dbReference type="AlphaFoldDB" id="A0A2W5HGN8"/>